<feature type="region of interest" description="Disordered" evidence="3">
    <location>
        <begin position="89"/>
        <end position="112"/>
    </location>
</feature>
<dbReference type="Pfam" id="PF03658">
    <property type="entry name" value="Ub-RnfH"/>
    <property type="match status" value="1"/>
</dbReference>
<protein>
    <recommendedName>
        <fullName evidence="2">UPF0125 protein ABUE30_04930</fullName>
    </recommendedName>
</protein>
<evidence type="ECO:0000256" key="3">
    <source>
        <dbReference type="SAM" id="MobiDB-lite"/>
    </source>
</evidence>
<comment type="caution">
    <text evidence="4">The sequence shown here is derived from an EMBL/GenBank/DDBJ whole genome shotgun (WGS) entry which is preliminary data.</text>
</comment>
<dbReference type="InterPro" id="IPR037021">
    <property type="entry name" value="RnfH_sf"/>
</dbReference>
<dbReference type="InterPro" id="IPR016155">
    <property type="entry name" value="Mopterin_synth/thiamin_S_b"/>
</dbReference>
<dbReference type="SUPFAM" id="SSF54285">
    <property type="entry name" value="MoaD/ThiS"/>
    <property type="match status" value="1"/>
</dbReference>
<dbReference type="Gene3D" id="3.10.20.280">
    <property type="entry name" value="RnfH-like"/>
    <property type="match status" value="1"/>
</dbReference>
<feature type="compositionally biased region" description="Basic and acidic residues" evidence="3">
    <location>
        <begin position="89"/>
        <end position="102"/>
    </location>
</feature>
<evidence type="ECO:0000313" key="5">
    <source>
        <dbReference type="Proteomes" id="UP001629953"/>
    </source>
</evidence>
<dbReference type="PANTHER" id="PTHR37483:SF1">
    <property type="entry name" value="UPF0125 PROTEIN RATB"/>
    <property type="match status" value="1"/>
</dbReference>
<dbReference type="HAMAP" id="MF_00460">
    <property type="entry name" value="UPF0125_RnfH"/>
    <property type="match status" value="1"/>
</dbReference>
<dbReference type="RefSeq" id="WP_408622596.1">
    <property type="nucleotide sequence ID" value="NZ_JBEQCT010000002.1"/>
</dbReference>
<proteinExistence type="inferred from homology"/>
<dbReference type="NCBIfam" id="NF002490">
    <property type="entry name" value="PRK01777.1"/>
    <property type="match status" value="1"/>
</dbReference>
<keyword evidence="5" id="KW-1185">Reference proteome</keyword>
<comment type="similarity">
    <text evidence="1 2">Belongs to the UPF0125 (RnfH) family.</text>
</comment>
<accession>A0ABW9G603</accession>
<evidence type="ECO:0000256" key="1">
    <source>
        <dbReference type="ARBA" id="ARBA00010645"/>
    </source>
</evidence>
<evidence type="ECO:0000313" key="4">
    <source>
        <dbReference type="EMBL" id="MFM2484416.1"/>
    </source>
</evidence>
<reference evidence="4 5" key="1">
    <citation type="journal article" date="2013" name="Int. J. Syst. Evol. Microbiol.">
        <title>Celerinatantimonas yamalensis sp. nov., a cold-adapted diazotrophic bacterium from a cold permafrost brine.</title>
        <authorList>
            <person name="Shcherbakova V."/>
            <person name="Chuvilskaya N."/>
            <person name="Rivkina E."/>
            <person name="Demidov N."/>
            <person name="Uchaeva V."/>
            <person name="Suetin S."/>
            <person name="Suzina N."/>
            <person name="Gilichinsky D."/>
        </authorList>
    </citation>
    <scope>NUCLEOTIDE SEQUENCE [LARGE SCALE GENOMIC DNA]</scope>
    <source>
        <strain evidence="4 5">C7</strain>
    </source>
</reference>
<name>A0ABW9G603_9GAMM</name>
<dbReference type="Proteomes" id="UP001629953">
    <property type="component" value="Unassembled WGS sequence"/>
</dbReference>
<dbReference type="PANTHER" id="PTHR37483">
    <property type="entry name" value="UPF0125 PROTEIN RATB"/>
    <property type="match status" value="1"/>
</dbReference>
<evidence type="ECO:0000256" key="2">
    <source>
        <dbReference type="HAMAP-Rule" id="MF_00460"/>
    </source>
</evidence>
<gene>
    <name evidence="4" type="ORF">ABUE30_04930</name>
</gene>
<sequence>MSELNIEVVYALPERQTLLSLAVQAESTIEQAIALSGIYQHHPELKEQHLTVGIFSRSAKLGDTLHDGDRIEIYRPLLADPKELRKLRAERAKAAGKADKGTGGKPNPRRSE</sequence>
<dbReference type="InterPro" id="IPR005346">
    <property type="entry name" value="RnfH"/>
</dbReference>
<dbReference type="EMBL" id="JBEQCT010000002">
    <property type="protein sequence ID" value="MFM2484416.1"/>
    <property type="molecule type" value="Genomic_DNA"/>
</dbReference>
<organism evidence="4 5">
    <name type="scientific">Celerinatantimonas yamalensis</name>
    <dbReference type="NCBI Taxonomy" id="559956"/>
    <lineage>
        <taxon>Bacteria</taxon>
        <taxon>Pseudomonadati</taxon>
        <taxon>Pseudomonadota</taxon>
        <taxon>Gammaproteobacteria</taxon>
        <taxon>Celerinatantimonadaceae</taxon>
        <taxon>Celerinatantimonas</taxon>
    </lineage>
</organism>